<evidence type="ECO:0000313" key="1">
    <source>
        <dbReference type="EMBL" id="QJB00730.1"/>
    </source>
</evidence>
<accession>A0A6M3M3H4</accession>
<dbReference type="EMBL" id="MT143887">
    <property type="protein sequence ID" value="QJB04641.1"/>
    <property type="molecule type" value="Genomic_DNA"/>
</dbReference>
<dbReference type="EMBL" id="MT143699">
    <property type="protein sequence ID" value="QJB00730.1"/>
    <property type="molecule type" value="Genomic_DNA"/>
</dbReference>
<proteinExistence type="predicted"/>
<dbReference type="AlphaFoldDB" id="A0A6M3M3H4"/>
<reference evidence="1" key="1">
    <citation type="submission" date="2020-03" db="EMBL/GenBank/DDBJ databases">
        <title>The deep terrestrial virosphere.</title>
        <authorList>
            <person name="Holmfeldt K."/>
            <person name="Nilsson E."/>
            <person name="Simone D."/>
            <person name="Lopez-Fernandez M."/>
            <person name="Wu X."/>
            <person name="de Brujin I."/>
            <person name="Lundin D."/>
            <person name="Andersson A."/>
            <person name="Bertilsson S."/>
            <person name="Dopson M."/>
        </authorList>
    </citation>
    <scope>NUCLEOTIDE SEQUENCE</scope>
    <source>
        <strain evidence="1">MM171A00291</strain>
        <strain evidence="2">MM171B00223</strain>
    </source>
</reference>
<evidence type="ECO:0000313" key="2">
    <source>
        <dbReference type="EMBL" id="QJB04641.1"/>
    </source>
</evidence>
<sequence length="55" mass="6465">METENEKQSPVEVAAFAVLENLHYIVENKKMLAADIKKICAVKRLMREIMEYEHE</sequence>
<name>A0A6M3M3H4_9ZZZZ</name>
<gene>
    <name evidence="1" type="ORF">MM171A00291_0038</name>
    <name evidence="2" type="ORF">MM171B00223_0018</name>
</gene>
<protein>
    <submittedName>
        <fullName evidence="1">Uncharacterized protein</fullName>
    </submittedName>
</protein>
<organism evidence="1">
    <name type="scientific">viral metagenome</name>
    <dbReference type="NCBI Taxonomy" id="1070528"/>
    <lineage>
        <taxon>unclassified sequences</taxon>
        <taxon>metagenomes</taxon>
        <taxon>organismal metagenomes</taxon>
    </lineage>
</organism>